<dbReference type="PANTHER" id="PTHR43610:SF1">
    <property type="entry name" value="N-ACETYLTRANSFERASE DOMAIN-CONTAINING PROTEIN"/>
    <property type="match status" value="1"/>
</dbReference>
<dbReference type="SUPFAM" id="SSF55729">
    <property type="entry name" value="Acyl-CoA N-acyltransferases (Nat)"/>
    <property type="match status" value="1"/>
</dbReference>
<sequence length="196" mass="22658">MIDFDFTANHVLEDEIALLRPLKEGDIECLLQFAHQPDIWSFATQKGDTEEDLKKYLLLAIEGRKAKKEYPFVIIDKRTNAYAGSSRFYDIKLNQHNLNLGYTWYGQQFHGTGLNKHCKYLLFDFAFNNGFERVEFAADTTNVRSVAAMKSVGCTVEGILRSSVIRLDGSRRDTIVLSMLKKEWEHTLRQKLEDKL</sequence>
<dbReference type="Gene3D" id="3.40.630.30">
    <property type="match status" value="1"/>
</dbReference>
<name>A0ABU8NKJ3_9SPHI</name>
<reference evidence="2 3" key="1">
    <citation type="submission" date="2024-03" db="EMBL/GenBank/DDBJ databases">
        <title>Sequence of Lycoming College Course Isolates.</title>
        <authorList>
            <person name="Plotts O."/>
            <person name="Newman J."/>
        </authorList>
    </citation>
    <scope>NUCLEOTIDE SEQUENCE [LARGE SCALE GENOMIC DNA]</scope>
    <source>
        <strain evidence="2 3">CJB-3</strain>
    </source>
</reference>
<feature type="domain" description="N-acetyltransferase" evidence="1">
    <location>
        <begin position="18"/>
        <end position="155"/>
    </location>
</feature>
<dbReference type="PANTHER" id="PTHR43610">
    <property type="entry name" value="BLL6696 PROTEIN"/>
    <property type="match status" value="1"/>
</dbReference>
<evidence type="ECO:0000313" key="3">
    <source>
        <dbReference type="Proteomes" id="UP001378956"/>
    </source>
</evidence>
<dbReference type="InterPro" id="IPR000182">
    <property type="entry name" value="GNAT_dom"/>
</dbReference>
<dbReference type="Pfam" id="PF13302">
    <property type="entry name" value="Acetyltransf_3"/>
    <property type="match status" value="1"/>
</dbReference>
<proteinExistence type="predicted"/>
<dbReference type="EMBL" id="JBBEUB010000002">
    <property type="protein sequence ID" value="MEJ2902706.1"/>
    <property type="molecule type" value="Genomic_DNA"/>
</dbReference>
<keyword evidence="3" id="KW-1185">Reference proteome</keyword>
<protein>
    <submittedName>
        <fullName evidence="2">GNAT family N-acetyltransferase</fullName>
    </submittedName>
</protein>
<comment type="caution">
    <text evidence="2">The sequence shown here is derived from an EMBL/GenBank/DDBJ whole genome shotgun (WGS) entry which is preliminary data.</text>
</comment>
<organism evidence="2 3">
    <name type="scientific">Pedobacter panaciterrae</name>
    <dbReference type="NCBI Taxonomy" id="363849"/>
    <lineage>
        <taxon>Bacteria</taxon>
        <taxon>Pseudomonadati</taxon>
        <taxon>Bacteroidota</taxon>
        <taxon>Sphingobacteriia</taxon>
        <taxon>Sphingobacteriales</taxon>
        <taxon>Sphingobacteriaceae</taxon>
        <taxon>Pedobacter</taxon>
    </lineage>
</organism>
<evidence type="ECO:0000313" key="2">
    <source>
        <dbReference type="EMBL" id="MEJ2902706.1"/>
    </source>
</evidence>
<gene>
    <name evidence="2" type="ORF">WAE58_09720</name>
</gene>
<dbReference type="InterPro" id="IPR016181">
    <property type="entry name" value="Acyl_CoA_acyltransferase"/>
</dbReference>
<evidence type="ECO:0000259" key="1">
    <source>
        <dbReference type="Pfam" id="PF13302"/>
    </source>
</evidence>
<dbReference type="RefSeq" id="WP_337716296.1">
    <property type="nucleotide sequence ID" value="NZ_JBBEUB010000002.1"/>
</dbReference>
<accession>A0ABU8NKJ3</accession>
<dbReference type="Proteomes" id="UP001378956">
    <property type="component" value="Unassembled WGS sequence"/>
</dbReference>